<dbReference type="EMBL" id="LJPT01000147">
    <property type="protein sequence ID" value="KPW45223.1"/>
    <property type="molecule type" value="Genomic_DNA"/>
</dbReference>
<dbReference type="PANTHER" id="PTHR33653">
    <property type="entry name" value="RIBONUCLEASE VAPC2"/>
    <property type="match status" value="1"/>
</dbReference>
<dbReference type="Gene3D" id="3.40.50.1010">
    <property type="entry name" value="5'-nuclease"/>
    <property type="match status" value="1"/>
</dbReference>
<dbReference type="Pfam" id="PF01850">
    <property type="entry name" value="PIN"/>
    <property type="match status" value="1"/>
</dbReference>
<keyword evidence="2" id="KW-1277">Toxin-antitoxin system</keyword>
<organism evidence="9 10">
    <name type="scientific">Pseudomonas syringae pv. antirrhini</name>
    <dbReference type="NCBI Taxonomy" id="251702"/>
    <lineage>
        <taxon>Bacteria</taxon>
        <taxon>Pseudomonadati</taxon>
        <taxon>Pseudomonadota</taxon>
        <taxon>Gammaproteobacteria</taxon>
        <taxon>Pseudomonadales</taxon>
        <taxon>Pseudomonadaceae</taxon>
        <taxon>Pseudomonas</taxon>
    </lineage>
</organism>
<keyword evidence="4" id="KW-0479">Metal-binding</keyword>
<dbReference type="GO" id="GO:0004518">
    <property type="term" value="F:nuclease activity"/>
    <property type="evidence" value="ECO:0007669"/>
    <property type="project" value="UniProtKB-KW"/>
</dbReference>
<comment type="caution">
    <text evidence="9">The sequence shown here is derived from an EMBL/GenBank/DDBJ whole genome shotgun (WGS) entry which is preliminary data.</text>
</comment>
<dbReference type="InterPro" id="IPR002716">
    <property type="entry name" value="PIN_dom"/>
</dbReference>
<reference evidence="9 10" key="1">
    <citation type="submission" date="2015-09" db="EMBL/GenBank/DDBJ databases">
        <title>Genome announcement of multiple Pseudomonas syringae strains.</title>
        <authorList>
            <person name="Thakur S."/>
            <person name="Wang P.W."/>
            <person name="Gong Y."/>
            <person name="Weir B.S."/>
            <person name="Guttman D.S."/>
        </authorList>
    </citation>
    <scope>NUCLEOTIDE SEQUENCE [LARGE SCALE GENOMIC DNA]</scope>
    <source>
        <strain evidence="9 10">ICMP4303</strain>
    </source>
</reference>
<feature type="domain" description="PIN" evidence="8">
    <location>
        <begin position="3"/>
        <end position="121"/>
    </location>
</feature>
<evidence type="ECO:0000313" key="9">
    <source>
        <dbReference type="EMBL" id="KPW45223.1"/>
    </source>
</evidence>
<evidence type="ECO:0000313" key="10">
    <source>
        <dbReference type="Proteomes" id="UP000050425"/>
    </source>
</evidence>
<dbReference type="GO" id="GO:0016787">
    <property type="term" value="F:hydrolase activity"/>
    <property type="evidence" value="ECO:0007669"/>
    <property type="project" value="UniProtKB-KW"/>
</dbReference>
<keyword evidence="5" id="KW-0378">Hydrolase</keyword>
<dbReference type="InterPro" id="IPR050556">
    <property type="entry name" value="Type_II_TA_system_RNase"/>
</dbReference>
<name>A0A0P9JS66_9PSED</name>
<dbReference type="SUPFAM" id="SSF88723">
    <property type="entry name" value="PIN domain-like"/>
    <property type="match status" value="1"/>
</dbReference>
<evidence type="ECO:0000256" key="7">
    <source>
        <dbReference type="ARBA" id="ARBA00038093"/>
    </source>
</evidence>
<comment type="cofactor">
    <cofactor evidence="1">
        <name>Mg(2+)</name>
        <dbReference type="ChEBI" id="CHEBI:18420"/>
    </cofactor>
</comment>
<gene>
    <name evidence="9" type="ORF">ALO88_03640</name>
</gene>
<protein>
    <submittedName>
        <fullName evidence="9">PIN domain protein</fullName>
    </submittedName>
</protein>
<evidence type="ECO:0000256" key="2">
    <source>
        <dbReference type="ARBA" id="ARBA00022649"/>
    </source>
</evidence>
<dbReference type="GO" id="GO:0046872">
    <property type="term" value="F:metal ion binding"/>
    <property type="evidence" value="ECO:0007669"/>
    <property type="project" value="UniProtKB-KW"/>
</dbReference>
<comment type="similarity">
    <text evidence="7">Belongs to the PINc/VapC protein family.</text>
</comment>
<evidence type="ECO:0000256" key="6">
    <source>
        <dbReference type="ARBA" id="ARBA00022842"/>
    </source>
</evidence>
<dbReference type="Proteomes" id="UP000050425">
    <property type="component" value="Unassembled WGS sequence"/>
</dbReference>
<dbReference type="PATRIC" id="fig|251702.3.peg.4771"/>
<dbReference type="RefSeq" id="WP_007244348.1">
    <property type="nucleotide sequence ID" value="NZ_LJPT01000147.1"/>
</dbReference>
<dbReference type="InterPro" id="IPR029060">
    <property type="entry name" value="PIN-like_dom_sf"/>
</dbReference>
<proteinExistence type="inferred from homology"/>
<evidence type="ECO:0000256" key="5">
    <source>
        <dbReference type="ARBA" id="ARBA00022801"/>
    </source>
</evidence>
<accession>A0A0P9JS66</accession>
<dbReference type="CDD" id="cd18746">
    <property type="entry name" value="PIN_VapC4-5_FitB-like"/>
    <property type="match status" value="1"/>
</dbReference>
<keyword evidence="3" id="KW-0540">Nuclease</keyword>
<sequence length="150" mass="16708">MFLLDTNVVSELRKRNADSNVLRWSRTQMASSLFISSITILELETGILRVERRDPTQGAALRMWLDHHVLKAFAGRILPIDTQVAKRCAQLHVPDPRSECDALIAATALVHGMTVVTRNTADFKSSGAALLNPWISQLNEETAYYSSASR</sequence>
<evidence type="ECO:0000256" key="4">
    <source>
        <dbReference type="ARBA" id="ARBA00022723"/>
    </source>
</evidence>
<dbReference type="PANTHER" id="PTHR33653:SF1">
    <property type="entry name" value="RIBONUCLEASE VAPC2"/>
    <property type="match status" value="1"/>
</dbReference>
<evidence type="ECO:0000259" key="8">
    <source>
        <dbReference type="Pfam" id="PF01850"/>
    </source>
</evidence>
<evidence type="ECO:0000256" key="1">
    <source>
        <dbReference type="ARBA" id="ARBA00001946"/>
    </source>
</evidence>
<evidence type="ECO:0000256" key="3">
    <source>
        <dbReference type="ARBA" id="ARBA00022722"/>
    </source>
</evidence>
<dbReference type="AlphaFoldDB" id="A0A0P9JS66"/>
<keyword evidence="6" id="KW-0460">Magnesium</keyword>